<accession>A0A2X3GNJ8</accession>
<dbReference type="PANTHER" id="PTHR32502">
    <property type="entry name" value="N-ACETYLGALACTOSAMINE PERMEASE II COMPONENT-RELATED"/>
    <property type="match status" value="1"/>
</dbReference>
<evidence type="ECO:0000256" key="3">
    <source>
        <dbReference type="ARBA" id="ARBA00022475"/>
    </source>
</evidence>
<dbReference type="NCBIfam" id="TIGR00828">
    <property type="entry name" value="EIID-AGA"/>
    <property type="match status" value="1"/>
</dbReference>
<comment type="subcellular location">
    <subcellularLocation>
        <location evidence="1">Cell membrane</location>
        <topology evidence="1">Multi-pass membrane protein</topology>
    </subcellularLocation>
</comment>
<dbReference type="NCBIfam" id="NF008315">
    <property type="entry name" value="PRK11103.1"/>
    <property type="match status" value="1"/>
</dbReference>
<gene>
    <name evidence="10" type="primary">manZ_3</name>
    <name evidence="10" type="ORF">NCTC13940_01775</name>
</gene>
<dbReference type="GO" id="GO:0005886">
    <property type="term" value="C:plasma membrane"/>
    <property type="evidence" value="ECO:0007669"/>
    <property type="project" value="UniProtKB-SubCell"/>
</dbReference>
<feature type="transmembrane region" description="Helical" evidence="9">
    <location>
        <begin position="185"/>
        <end position="206"/>
    </location>
</feature>
<dbReference type="Pfam" id="PF03613">
    <property type="entry name" value="EIID-AGA"/>
    <property type="match status" value="1"/>
</dbReference>
<evidence type="ECO:0000256" key="2">
    <source>
        <dbReference type="ARBA" id="ARBA00022448"/>
    </source>
</evidence>
<sequence length="216" mass="22807">MAAPILGVTSAMEEQKANGADIDESAINGIKVGLMGPLAGVGDPIFWGTVRPVLAALGAGFATDGSIIGPLLFFVLFNAIRLGFRYWGVVYGYTKGTDVVSDMSGGVLQKLTEGASILGLFVMGALVNKWTTIYVPLVAYTTTDDNGKKVDTTVQSILDQLMPGLLALGLTFLCMWILKKKVNPLWLILGLFVVGIVGYATHILGIPPANYSPLGN</sequence>
<evidence type="ECO:0000313" key="10">
    <source>
        <dbReference type="EMBL" id="SQC69928.1"/>
    </source>
</evidence>
<feature type="transmembrane region" description="Helical" evidence="9">
    <location>
        <begin position="53"/>
        <end position="77"/>
    </location>
</feature>
<dbReference type="InterPro" id="IPR050303">
    <property type="entry name" value="GatZ_KbaZ_carbometab"/>
</dbReference>
<evidence type="ECO:0000256" key="4">
    <source>
        <dbReference type="ARBA" id="ARBA00022597"/>
    </source>
</evidence>
<organism evidence="10 11">
    <name type="scientific">Listeria fleischmannii subsp. fleischmannii</name>
    <dbReference type="NCBI Taxonomy" id="1671902"/>
    <lineage>
        <taxon>Bacteria</taxon>
        <taxon>Bacillati</taxon>
        <taxon>Bacillota</taxon>
        <taxon>Bacilli</taxon>
        <taxon>Bacillales</taxon>
        <taxon>Listeriaceae</taxon>
        <taxon>Listeria</taxon>
    </lineage>
</organism>
<dbReference type="InterPro" id="IPR004704">
    <property type="entry name" value="PTS_IID_man"/>
</dbReference>
<dbReference type="STRING" id="1214117.LFLEISCH_13672"/>
<dbReference type="GO" id="GO:0009401">
    <property type="term" value="P:phosphoenolpyruvate-dependent sugar phosphotransferase system"/>
    <property type="evidence" value="ECO:0007669"/>
    <property type="project" value="UniProtKB-KW"/>
</dbReference>
<protein>
    <submittedName>
        <fullName evidence="10">PTS system mannose-specific EIID component</fullName>
    </submittedName>
</protein>
<evidence type="ECO:0000256" key="7">
    <source>
        <dbReference type="ARBA" id="ARBA00022989"/>
    </source>
</evidence>
<dbReference type="PROSITE" id="PS51108">
    <property type="entry name" value="PTS_EIID"/>
    <property type="match status" value="1"/>
</dbReference>
<keyword evidence="6 9" id="KW-0812">Transmembrane</keyword>
<dbReference type="EMBL" id="UAWT01000020">
    <property type="protein sequence ID" value="SQC69928.1"/>
    <property type="molecule type" value="Genomic_DNA"/>
</dbReference>
<evidence type="ECO:0000313" key="11">
    <source>
        <dbReference type="Proteomes" id="UP000250257"/>
    </source>
</evidence>
<proteinExistence type="predicted"/>
<evidence type="ECO:0000256" key="6">
    <source>
        <dbReference type="ARBA" id="ARBA00022692"/>
    </source>
</evidence>
<keyword evidence="8 9" id="KW-0472">Membrane</keyword>
<feature type="transmembrane region" description="Helical" evidence="9">
    <location>
        <begin position="117"/>
        <end position="140"/>
    </location>
</feature>
<evidence type="ECO:0000256" key="9">
    <source>
        <dbReference type="SAM" id="Phobius"/>
    </source>
</evidence>
<feature type="transmembrane region" description="Helical" evidence="9">
    <location>
        <begin position="160"/>
        <end position="178"/>
    </location>
</feature>
<evidence type="ECO:0000256" key="8">
    <source>
        <dbReference type="ARBA" id="ARBA00023136"/>
    </source>
</evidence>
<evidence type="ECO:0000256" key="5">
    <source>
        <dbReference type="ARBA" id="ARBA00022683"/>
    </source>
</evidence>
<keyword evidence="7 9" id="KW-1133">Transmembrane helix</keyword>
<keyword evidence="4" id="KW-0762">Sugar transport</keyword>
<keyword evidence="5" id="KW-0598">Phosphotransferase system</keyword>
<dbReference type="PANTHER" id="PTHR32502:SF5">
    <property type="entry name" value="N-ACETYLGALACTOSAMINE PERMEASE IID COMPONENT-RELATED"/>
    <property type="match status" value="1"/>
</dbReference>
<evidence type="ECO:0000256" key="1">
    <source>
        <dbReference type="ARBA" id="ARBA00004651"/>
    </source>
</evidence>
<dbReference type="Proteomes" id="UP000250257">
    <property type="component" value="Unassembled WGS sequence"/>
</dbReference>
<reference evidence="10 11" key="1">
    <citation type="submission" date="2018-06" db="EMBL/GenBank/DDBJ databases">
        <authorList>
            <consortium name="Pathogen Informatics"/>
            <person name="Doyle S."/>
        </authorList>
    </citation>
    <scope>NUCLEOTIDE SEQUENCE [LARGE SCALE GENOMIC DNA]</scope>
    <source>
        <strain evidence="10 11">NCTC13940</strain>
    </source>
</reference>
<name>A0A2X3GNJ8_9LIST</name>
<keyword evidence="3" id="KW-1003">Cell membrane</keyword>
<keyword evidence="2" id="KW-0813">Transport</keyword>
<dbReference type="AlphaFoldDB" id="A0A2X3GNJ8"/>